<evidence type="ECO:0000259" key="4">
    <source>
        <dbReference type="PROSITE" id="PS50984"/>
    </source>
</evidence>
<dbReference type="SUPFAM" id="SSF55120">
    <property type="entry name" value="Pseudouridine synthase"/>
    <property type="match status" value="1"/>
</dbReference>
<dbReference type="InterPro" id="IPR001656">
    <property type="entry name" value="PsdUridine_synth_TruD"/>
</dbReference>
<reference evidence="5 6" key="1">
    <citation type="journal article" date="2011" name="J. Bacteriol.">
        <title>Complete genome sequence of Metallosphaera cuprina, a metal sulfide-oxidizing archaeon from a hot spring.</title>
        <authorList>
            <person name="Liu L.J."/>
            <person name="You X.Y."/>
            <person name="Zheng H."/>
            <person name="Wang S."/>
            <person name="Jiang C.Y."/>
            <person name="Liu S.J."/>
        </authorList>
    </citation>
    <scope>NUCLEOTIDE SEQUENCE [LARGE SCALE GENOMIC DNA]</scope>
    <source>
        <strain evidence="5 6">Ar-4</strain>
    </source>
</reference>
<keyword evidence="2" id="KW-0819">tRNA processing</keyword>
<dbReference type="GO" id="GO:0009982">
    <property type="term" value="F:pseudouridine synthase activity"/>
    <property type="evidence" value="ECO:0007669"/>
    <property type="project" value="InterPro"/>
</dbReference>
<dbReference type="OrthoDB" id="1798at2157"/>
<dbReference type="Gene3D" id="1.10.1510.30">
    <property type="match status" value="1"/>
</dbReference>
<gene>
    <name evidence="5" type="ordered locus">Mcup_1867</name>
</gene>
<dbReference type="EMBL" id="CP002656">
    <property type="protein sequence ID" value="AEB95969.1"/>
    <property type="molecule type" value="Genomic_DNA"/>
</dbReference>
<dbReference type="HOGENOM" id="CLU_005281_4_1_2"/>
<name>F4G182_METCR</name>
<dbReference type="GO" id="GO:0008033">
    <property type="term" value="P:tRNA processing"/>
    <property type="evidence" value="ECO:0007669"/>
    <property type="project" value="UniProtKB-KW"/>
</dbReference>
<dbReference type="PATRIC" id="fig|1006006.8.peg.1872"/>
<dbReference type="PANTHER" id="PTHR13326">
    <property type="entry name" value="TRNA PSEUDOURIDINE SYNTHASE D"/>
    <property type="match status" value="1"/>
</dbReference>
<dbReference type="PANTHER" id="PTHR13326:SF21">
    <property type="entry name" value="PSEUDOURIDYLATE SYNTHASE PUS7L"/>
    <property type="match status" value="1"/>
</dbReference>
<comment type="similarity">
    <text evidence="1">Belongs to the pseudouridine synthase TruD family.</text>
</comment>
<proteinExistence type="inferred from homology"/>
<protein>
    <submittedName>
        <fullName evidence="5">tRNA pseudouridine synthase D, TruD</fullName>
    </submittedName>
</protein>
<evidence type="ECO:0000313" key="6">
    <source>
        <dbReference type="Proteomes" id="UP000007812"/>
    </source>
</evidence>
<dbReference type="InterPro" id="IPR020119">
    <property type="entry name" value="PsdUridine_synth_TruD_CS"/>
</dbReference>
<dbReference type="Proteomes" id="UP000007812">
    <property type="component" value="Chromosome"/>
</dbReference>
<dbReference type="InterPro" id="IPR020103">
    <property type="entry name" value="PsdUridine_synth_cat_dom_sf"/>
</dbReference>
<keyword evidence="6" id="KW-1185">Reference proteome</keyword>
<dbReference type="Gene3D" id="3.30.70.3160">
    <property type="match status" value="1"/>
</dbReference>
<feature type="domain" description="TRUD" evidence="4">
    <location>
        <begin position="152"/>
        <end position="361"/>
    </location>
</feature>
<keyword evidence="3" id="KW-0413">Isomerase</keyword>
<dbReference type="RefSeq" id="WP_013738467.1">
    <property type="nucleotide sequence ID" value="NC_015435.1"/>
</dbReference>
<dbReference type="GO" id="GO:0001522">
    <property type="term" value="P:pseudouridine synthesis"/>
    <property type="evidence" value="ECO:0007669"/>
    <property type="project" value="InterPro"/>
</dbReference>
<dbReference type="PROSITE" id="PS50984">
    <property type="entry name" value="TRUD"/>
    <property type="match status" value="1"/>
</dbReference>
<sequence>MHPLDIAIGIEFKVHEWEPLKAEIPRPDGFKVVEEIDRRPCNEWKGVDSGKYAVYLLRKRGLDHFSVMAKLTKILGERPGYLGIKDANASTEQLIYVRKKRIESYSNSSFSIEFKGFTNQKLNHTGNRFEITLVSDEAELTKRVEMIKREGTLPAFIGYQRFGTRRPITHLIGKALSQRDWCKAVDFILGYPFSEEKKEIKQFRKDYMKRKTDRLQISNVPKQEREVYLELNSSGSCLSALKRSPVKLSFYLEAFQSYLFNRVLSRKLINSTTNEKDEIVIHVKPELCDTECKEVFEEEMVDKNSFLIEELGIRLKPLKRKAFMNISSIELNQELKFSLERGMYATVVLSEILNTDPKSFT</sequence>
<dbReference type="InterPro" id="IPR042214">
    <property type="entry name" value="TruD_catalytic"/>
</dbReference>
<dbReference type="KEGG" id="mcn:Mcup_1867"/>
<dbReference type="GO" id="GO:0003723">
    <property type="term" value="F:RNA binding"/>
    <property type="evidence" value="ECO:0007669"/>
    <property type="project" value="InterPro"/>
</dbReference>
<accession>F4G182</accession>
<evidence type="ECO:0000313" key="5">
    <source>
        <dbReference type="EMBL" id="AEB95969.1"/>
    </source>
</evidence>
<organism evidence="5 6">
    <name type="scientific">Metallosphaera cuprina (strain Ar-4)</name>
    <dbReference type="NCBI Taxonomy" id="1006006"/>
    <lineage>
        <taxon>Archaea</taxon>
        <taxon>Thermoproteota</taxon>
        <taxon>Thermoprotei</taxon>
        <taxon>Sulfolobales</taxon>
        <taxon>Sulfolobaceae</taxon>
        <taxon>Metallosphaera</taxon>
    </lineage>
</organism>
<dbReference type="PROSITE" id="PS01268">
    <property type="entry name" value="UPF0024"/>
    <property type="match status" value="1"/>
</dbReference>
<dbReference type="STRING" id="1006006.Mcup_1867"/>
<dbReference type="Gene3D" id="3.30.2350.20">
    <property type="entry name" value="TruD, catalytic domain"/>
    <property type="match status" value="2"/>
</dbReference>
<dbReference type="InterPro" id="IPR011760">
    <property type="entry name" value="PsdUridine_synth_TruD_insert"/>
</dbReference>
<dbReference type="AlphaFoldDB" id="F4G182"/>
<dbReference type="GeneID" id="10494055"/>
<dbReference type="eggNOG" id="arCOG04252">
    <property type="taxonomic scope" value="Archaea"/>
</dbReference>
<evidence type="ECO:0000256" key="1">
    <source>
        <dbReference type="ARBA" id="ARBA00007953"/>
    </source>
</evidence>
<evidence type="ECO:0000256" key="3">
    <source>
        <dbReference type="ARBA" id="ARBA00023235"/>
    </source>
</evidence>
<evidence type="ECO:0000256" key="2">
    <source>
        <dbReference type="ARBA" id="ARBA00022694"/>
    </source>
</evidence>
<dbReference type="Pfam" id="PF01142">
    <property type="entry name" value="TruD"/>
    <property type="match status" value="1"/>
</dbReference>